<gene>
    <name evidence="6" type="ORF">H9906_06680</name>
</gene>
<reference evidence="6" key="1">
    <citation type="journal article" date="2021" name="PeerJ">
        <title>Extensive microbial diversity within the chicken gut microbiome revealed by metagenomics and culture.</title>
        <authorList>
            <person name="Gilroy R."/>
            <person name="Ravi A."/>
            <person name="Getino M."/>
            <person name="Pursley I."/>
            <person name="Horton D.L."/>
            <person name="Alikhan N.F."/>
            <person name="Baker D."/>
            <person name="Gharbi K."/>
            <person name="Hall N."/>
            <person name="Watson M."/>
            <person name="Adriaenssens E.M."/>
            <person name="Foster-Nyarko E."/>
            <person name="Jarju S."/>
            <person name="Secka A."/>
            <person name="Antonio M."/>
            <person name="Oren A."/>
            <person name="Chaudhuri R.R."/>
            <person name="La Ragione R."/>
            <person name="Hildebrand F."/>
            <person name="Pallen M.J."/>
        </authorList>
    </citation>
    <scope>NUCLEOTIDE SEQUENCE</scope>
    <source>
        <strain evidence="6">9264</strain>
    </source>
</reference>
<dbReference type="SUPFAM" id="SSF55331">
    <property type="entry name" value="Tautomerase/MIF"/>
    <property type="match status" value="1"/>
</dbReference>
<evidence type="ECO:0000259" key="5">
    <source>
        <dbReference type="Pfam" id="PF01361"/>
    </source>
</evidence>
<comment type="caution">
    <text evidence="6">The sequence shown here is derived from an EMBL/GenBank/DDBJ whole genome shotgun (WGS) entry which is preliminary data.</text>
</comment>
<dbReference type="AlphaFoldDB" id="A0A9D2RJV2"/>
<evidence type="ECO:0000256" key="1">
    <source>
        <dbReference type="ARBA" id="ARBA00006723"/>
    </source>
</evidence>
<dbReference type="InterPro" id="IPR018191">
    <property type="entry name" value="4-OT"/>
</dbReference>
<dbReference type="EC" id="5.3.2.-" evidence="4"/>
<dbReference type="PANTHER" id="PTHR35530:SF1">
    <property type="entry name" value="2-HYDROXYMUCONATE TAUTOMERASE"/>
    <property type="match status" value="1"/>
</dbReference>
<evidence type="ECO:0000256" key="3">
    <source>
        <dbReference type="PIRSR" id="PIRSR618191-1"/>
    </source>
</evidence>
<reference evidence="6" key="2">
    <citation type="submission" date="2021-04" db="EMBL/GenBank/DDBJ databases">
        <authorList>
            <person name="Gilroy R."/>
        </authorList>
    </citation>
    <scope>NUCLEOTIDE SEQUENCE</scope>
    <source>
        <strain evidence="6">9264</strain>
    </source>
</reference>
<evidence type="ECO:0000313" key="6">
    <source>
        <dbReference type="EMBL" id="HJD44696.1"/>
    </source>
</evidence>
<keyword evidence="2 4" id="KW-0413">Isomerase</keyword>
<dbReference type="Proteomes" id="UP000823889">
    <property type="component" value="Unassembled WGS sequence"/>
</dbReference>
<evidence type="ECO:0000256" key="4">
    <source>
        <dbReference type="RuleBase" id="RU362032"/>
    </source>
</evidence>
<feature type="domain" description="4-oxalocrotonate tautomerase-like" evidence="5">
    <location>
        <begin position="2"/>
        <end position="60"/>
    </location>
</feature>
<sequence>MPILNIGLIEGRTPEQKEALIKEVTEACVRALDVAPDTVRIILQDIATQDFGVAGESVKTKRERLAK</sequence>
<dbReference type="EMBL" id="DWUQ01000140">
    <property type="protein sequence ID" value="HJD44696.1"/>
    <property type="molecule type" value="Genomic_DNA"/>
</dbReference>
<name>A0A9D2RJV2_9BURK</name>
<feature type="active site" description="Proton acceptor; via imino nitrogen" evidence="3">
    <location>
        <position position="2"/>
    </location>
</feature>
<proteinExistence type="inferred from homology"/>
<dbReference type="PANTHER" id="PTHR35530">
    <property type="entry name" value="TAUTOMERASE-RELATED"/>
    <property type="match status" value="1"/>
</dbReference>
<dbReference type="InterPro" id="IPR014347">
    <property type="entry name" value="Tautomerase/MIF_sf"/>
</dbReference>
<organism evidence="6 7">
    <name type="scientific">Candidatus Paenalcaligenes intestinipullorum</name>
    <dbReference type="NCBI Taxonomy" id="2838718"/>
    <lineage>
        <taxon>Bacteria</taxon>
        <taxon>Pseudomonadati</taxon>
        <taxon>Pseudomonadota</taxon>
        <taxon>Betaproteobacteria</taxon>
        <taxon>Burkholderiales</taxon>
        <taxon>Alcaligenaceae</taxon>
        <taxon>Paenalcaligenes</taxon>
    </lineage>
</organism>
<comment type="similarity">
    <text evidence="1 4">Belongs to the 4-oxalocrotonate tautomerase family.</text>
</comment>
<dbReference type="InterPro" id="IPR004370">
    <property type="entry name" value="4-OT-like_dom"/>
</dbReference>
<dbReference type="GO" id="GO:0016853">
    <property type="term" value="F:isomerase activity"/>
    <property type="evidence" value="ECO:0007669"/>
    <property type="project" value="UniProtKB-UniRule"/>
</dbReference>
<evidence type="ECO:0000256" key="2">
    <source>
        <dbReference type="ARBA" id="ARBA00023235"/>
    </source>
</evidence>
<dbReference type="Pfam" id="PF01361">
    <property type="entry name" value="Tautomerase"/>
    <property type="match status" value="1"/>
</dbReference>
<accession>A0A9D2RJV2</accession>
<dbReference type="Gene3D" id="3.30.429.10">
    <property type="entry name" value="Macrophage Migration Inhibitory Factor"/>
    <property type="match status" value="1"/>
</dbReference>
<dbReference type="NCBIfam" id="TIGR00013">
    <property type="entry name" value="taut"/>
    <property type="match status" value="1"/>
</dbReference>
<evidence type="ECO:0000313" key="7">
    <source>
        <dbReference type="Proteomes" id="UP000823889"/>
    </source>
</evidence>
<protein>
    <recommendedName>
        <fullName evidence="4">Tautomerase</fullName>
        <ecNumber evidence="4">5.3.2.-</ecNumber>
    </recommendedName>
</protein>